<comment type="caution">
    <text evidence="6">The sequence shown here is derived from an EMBL/GenBank/DDBJ whole genome shotgun (WGS) entry which is preliminary data.</text>
</comment>
<keyword evidence="3" id="KW-0325">Glycoprotein</keyword>
<dbReference type="Proteomes" id="UP000238479">
    <property type="component" value="Chromosome 3"/>
</dbReference>
<feature type="domain" description="Bulb-type lectin" evidence="5">
    <location>
        <begin position="1"/>
        <end position="85"/>
    </location>
</feature>
<dbReference type="GO" id="GO:0004715">
    <property type="term" value="F:non-membrane spanning protein tyrosine kinase activity"/>
    <property type="evidence" value="ECO:0007669"/>
    <property type="project" value="UniProtKB-EC"/>
</dbReference>
<dbReference type="AlphaFoldDB" id="A0A2P6REX7"/>
<accession>A0A2P6REX7</accession>
<evidence type="ECO:0000259" key="5">
    <source>
        <dbReference type="PROSITE" id="PS50927"/>
    </source>
</evidence>
<dbReference type="EMBL" id="PDCK01000041">
    <property type="protein sequence ID" value="PRQ44954.1"/>
    <property type="molecule type" value="Genomic_DNA"/>
</dbReference>
<dbReference type="InterPro" id="IPR036426">
    <property type="entry name" value="Bulb-type_lectin_dom_sf"/>
</dbReference>
<reference evidence="6 7" key="1">
    <citation type="journal article" date="2018" name="Nat. Genet.">
        <title>The Rosa genome provides new insights in the design of modern roses.</title>
        <authorList>
            <person name="Bendahmane M."/>
        </authorList>
    </citation>
    <scope>NUCLEOTIDE SEQUENCE [LARGE SCALE GENOMIC DNA]</scope>
    <source>
        <strain evidence="7">cv. Old Blush</strain>
    </source>
</reference>
<keyword evidence="7" id="KW-1185">Reference proteome</keyword>
<keyword evidence="6" id="KW-0418">Kinase</keyword>
<dbReference type="PROSITE" id="PS50927">
    <property type="entry name" value="BULB_LECTIN"/>
    <property type="match status" value="1"/>
</dbReference>
<dbReference type="Gramene" id="PRQ44954">
    <property type="protein sequence ID" value="PRQ44954"/>
    <property type="gene ID" value="RchiOBHm_Chr3g0484851"/>
</dbReference>
<organism evidence="6 7">
    <name type="scientific">Rosa chinensis</name>
    <name type="common">China rose</name>
    <dbReference type="NCBI Taxonomy" id="74649"/>
    <lineage>
        <taxon>Eukaryota</taxon>
        <taxon>Viridiplantae</taxon>
        <taxon>Streptophyta</taxon>
        <taxon>Embryophyta</taxon>
        <taxon>Tracheophyta</taxon>
        <taxon>Spermatophyta</taxon>
        <taxon>Magnoliopsida</taxon>
        <taxon>eudicotyledons</taxon>
        <taxon>Gunneridae</taxon>
        <taxon>Pentapetalae</taxon>
        <taxon>rosids</taxon>
        <taxon>fabids</taxon>
        <taxon>Rosales</taxon>
        <taxon>Rosaceae</taxon>
        <taxon>Rosoideae</taxon>
        <taxon>Rosoideae incertae sedis</taxon>
        <taxon>Rosa</taxon>
    </lineage>
</organism>
<feature type="compositionally biased region" description="Polar residues" evidence="4">
    <location>
        <begin position="49"/>
        <end position="69"/>
    </location>
</feature>
<evidence type="ECO:0000256" key="3">
    <source>
        <dbReference type="ARBA" id="ARBA00023180"/>
    </source>
</evidence>
<keyword evidence="1" id="KW-0732">Signal</keyword>
<dbReference type="Pfam" id="PF01453">
    <property type="entry name" value="B_lectin"/>
    <property type="match status" value="1"/>
</dbReference>
<evidence type="ECO:0000256" key="1">
    <source>
        <dbReference type="ARBA" id="ARBA00022729"/>
    </source>
</evidence>
<keyword evidence="6" id="KW-0808">Transferase</keyword>
<dbReference type="STRING" id="74649.A0A2P6REX7"/>
<dbReference type="Gene3D" id="2.90.10.10">
    <property type="entry name" value="Bulb-type lectin domain"/>
    <property type="match status" value="1"/>
</dbReference>
<dbReference type="InterPro" id="IPR001480">
    <property type="entry name" value="Bulb-type_lectin_dom"/>
</dbReference>
<dbReference type="SUPFAM" id="SSF51110">
    <property type="entry name" value="alpha-D-mannose-specific plant lectins"/>
    <property type="match status" value="1"/>
</dbReference>
<evidence type="ECO:0000256" key="2">
    <source>
        <dbReference type="ARBA" id="ARBA00023157"/>
    </source>
</evidence>
<feature type="region of interest" description="Disordered" evidence="4">
    <location>
        <begin position="49"/>
        <end position="78"/>
    </location>
</feature>
<sequence length="99" mass="11202">MWGYGTRRYRLLPFCGLPTDTPLTDSLGVLTITHREILVLVSQNNSTVWSSNTSRTAQNPVAQLSNSRNPVVKDGSDNEAENFRWQSYDITQVTHSYKV</sequence>
<evidence type="ECO:0000256" key="4">
    <source>
        <dbReference type="SAM" id="MobiDB-lite"/>
    </source>
</evidence>
<evidence type="ECO:0000313" key="6">
    <source>
        <dbReference type="EMBL" id="PRQ44954.1"/>
    </source>
</evidence>
<dbReference type="EC" id="2.7.10.2" evidence="6"/>
<keyword evidence="6" id="KW-0829">Tyrosine-protein kinase</keyword>
<protein>
    <submittedName>
        <fullName evidence="6">Putative non-specific protein-tyrosine kinase</fullName>
        <ecNumber evidence="6">2.7.10.2</ecNumber>
    </submittedName>
</protein>
<evidence type="ECO:0000313" key="7">
    <source>
        <dbReference type="Proteomes" id="UP000238479"/>
    </source>
</evidence>
<keyword evidence="2" id="KW-1015">Disulfide bond</keyword>
<gene>
    <name evidence="6" type="ORF">RchiOBHm_Chr3g0484851</name>
</gene>
<proteinExistence type="predicted"/>
<name>A0A2P6REX7_ROSCH</name>